<feature type="transmembrane region" description="Helical" evidence="1">
    <location>
        <begin position="91"/>
        <end position="115"/>
    </location>
</feature>
<evidence type="ECO:0000256" key="1">
    <source>
        <dbReference type="SAM" id="Phobius"/>
    </source>
</evidence>
<organism evidence="3 4">
    <name type="scientific">Pristionchus entomophagus</name>
    <dbReference type="NCBI Taxonomy" id="358040"/>
    <lineage>
        <taxon>Eukaryota</taxon>
        <taxon>Metazoa</taxon>
        <taxon>Ecdysozoa</taxon>
        <taxon>Nematoda</taxon>
        <taxon>Chromadorea</taxon>
        <taxon>Rhabditida</taxon>
        <taxon>Rhabditina</taxon>
        <taxon>Diplogasteromorpha</taxon>
        <taxon>Diplogasteroidea</taxon>
        <taxon>Neodiplogasteridae</taxon>
        <taxon>Pristionchus</taxon>
    </lineage>
</organism>
<evidence type="ECO:0000313" key="4">
    <source>
        <dbReference type="Proteomes" id="UP001432027"/>
    </source>
</evidence>
<sequence length="161" mass="18676">GNRTWVLLLLTLPFPIFKACCTPLFFFNSDLHILFLDPGIYSDRFLYQNMFHAVNNTIVTCFPMALYAFIFGDILRNRRNIANRNPFVNRAAFMLSVQSGFIVLIHLNTCIVYEITQYISTAEVVLYAVHIGWMLMHGLPPFIYLYFNQSIRRGVLSQILP</sequence>
<keyword evidence="1" id="KW-1133">Transmembrane helix</keyword>
<dbReference type="Proteomes" id="UP001432027">
    <property type="component" value="Unassembled WGS sequence"/>
</dbReference>
<dbReference type="EMBL" id="BTSX01000004">
    <property type="protein sequence ID" value="GMS92304.1"/>
    <property type="molecule type" value="Genomic_DNA"/>
</dbReference>
<gene>
    <name evidence="3" type="ORF">PENTCL1PPCAC_14479</name>
</gene>
<accession>A0AAV5TFP6</accession>
<keyword evidence="2" id="KW-0732">Signal</keyword>
<dbReference type="PANTHER" id="PTHR23021:SF11">
    <property type="entry name" value="SERPENTINE RECEPTOR, CLASS T"/>
    <property type="match status" value="1"/>
</dbReference>
<protein>
    <recommendedName>
        <fullName evidence="5">G protein-coupled receptor</fullName>
    </recommendedName>
</protein>
<feature type="transmembrane region" description="Helical" evidence="1">
    <location>
        <begin position="45"/>
        <end position="70"/>
    </location>
</feature>
<evidence type="ECO:0008006" key="5">
    <source>
        <dbReference type="Google" id="ProtNLM"/>
    </source>
</evidence>
<feature type="non-terminal residue" evidence="3">
    <location>
        <position position="1"/>
    </location>
</feature>
<name>A0AAV5TFP6_9BILA</name>
<keyword evidence="1" id="KW-0812">Transmembrane</keyword>
<reference evidence="3" key="1">
    <citation type="submission" date="2023-10" db="EMBL/GenBank/DDBJ databases">
        <title>Genome assembly of Pristionchus species.</title>
        <authorList>
            <person name="Yoshida K."/>
            <person name="Sommer R.J."/>
        </authorList>
    </citation>
    <scope>NUCLEOTIDE SEQUENCE</scope>
    <source>
        <strain evidence="3">RS0144</strain>
    </source>
</reference>
<feature type="non-terminal residue" evidence="3">
    <location>
        <position position="161"/>
    </location>
</feature>
<keyword evidence="1" id="KW-0472">Membrane</keyword>
<feature type="chain" id="PRO_5043450635" description="G protein-coupled receptor" evidence="2">
    <location>
        <begin position="22"/>
        <end position="161"/>
    </location>
</feature>
<comment type="caution">
    <text evidence="3">The sequence shown here is derived from an EMBL/GenBank/DDBJ whole genome shotgun (WGS) entry which is preliminary data.</text>
</comment>
<evidence type="ECO:0000256" key="2">
    <source>
        <dbReference type="SAM" id="SignalP"/>
    </source>
</evidence>
<evidence type="ECO:0000313" key="3">
    <source>
        <dbReference type="EMBL" id="GMS92304.1"/>
    </source>
</evidence>
<dbReference type="PANTHER" id="PTHR23021">
    <property type="entry name" value="SERPENTINE RECEPTOR, CLASS T"/>
    <property type="match status" value="1"/>
</dbReference>
<dbReference type="InterPro" id="IPR019425">
    <property type="entry name" value="7TM_GPCR_serpentine_rcpt_Srt"/>
</dbReference>
<proteinExistence type="predicted"/>
<feature type="signal peptide" evidence="2">
    <location>
        <begin position="1"/>
        <end position="21"/>
    </location>
</feature>
<dbReference type="AlphaFoldDB" id="A0AAV5TFP6"/>
<dbReference type="SUPFAM" id="SSF81321">
    <property type="entry name" value="Family A G protein-coupled receptor-like"/>
    <property type="match status" value="1"/>
</dbReference>
<feature type="transmembrane region" description="Helical" evidence="1">
    <location>
        <begin position="127"/>
        <end position="147"/>
    </location>
</feature>
<keyword evidence="4" id="KW-1185">Reference proteome</keyword>
<dbReference type="Pfam" id="PF10321">
    <property type="entry name" value="7TM_GPCR_Srt"/>
    <property type="match status" value="1"/>
</dbReference>